<dbReference type="InterPro" id="IPR036047">
    <property type="entry name" value="F-box-like_dom_sf"/>
</dbReference>
<proteinExistence type="predicted"/>
<organism evidence="1 2">
    <name type="scientific">Exidia glandulosa HHB12029</name>
    <dbReference type="NCBI Taxonomy" id="1314781"/>
    <lineage>
        <taxon>Eukaryota</taxon>
        <taxon>Fungi</taxon>
        <taxon>Dikarya</taxon>
        <taxon>Basidiomycota</taxon>
        <taxon>Agaricomycotina</taxon>
        <taxon>Agaricomycetes</taxon>
        <taxon>Auriculariales</taxon>
        <taxon>Exidiaceae</taxon>
        <taxon>Exidia</taxon>
    </lineage>
</organism>
<keyword evidence="2" id="KW-1185">Reference proteome</keyword>
<dbReference type="AlphaFoldDB" id="A0A165C4T4"/>
<accession>A0A165C4T4</accession>
<dbReference type="EMBL" id="KV426366">
    <property type="protein sequence ID" value="KZV81818.1"/>
    <property type="molecule type" value="Genomic_DNA"/>
</dbReference>
<dbReference type="Proteomes" id="UP000077266">
    <property type="component" value="Unassembled WGS sequence"/>
</dbReference>
<reference evidence="1 2" key="1">
    <citation type="journal article" date="2016" name="Mol. Biol. Evol.">
        <title>Comparative Genomics of Early-Diverging Mushroom-Forming Fungi Provides Insights into the Origins of Lignocellulose Decay Capabilities.</title>
        <authorList>
            <person name="Nagy L.G."/>
            <person name="Riley R."/>
            <person name="Tritt A."/>
            <person name="Adam C."/>
            <person name="Daum C."/>
            <person name="Floudas D."/>
            <person name="Sun H."/>
            <person name="Yadav J.S."/>
            <person name="Pangilinan J."/>
            <person name="Larsson K.H."/>
            <person name="Matsuura K."/>
            <person name="Barry K."/>
            <person name="Labutti K."/>
            <person name="Kuo R."/>
            <person name="Ohm R.A."/>
            <person name="Bhattacharya S.S."/>
            <person name="Shirouzu T."/>
            <person name="Yoshinaga Y."/>
            <person name="Martin F.M."/>
            <person name="Grigoriev I.V."/>
            <person name="Hibbett D.S."/>
        </authorList>
    </citation>
    <scope>NUCLEOTIDE SEQUENCE [LARGE SCALE GENOMIC DNA]</scope>
    <source>
        <strain evidence="1 2">HHB12029</strain>
    </source>
</reference>
<name>A0A165C4T4_EXIGL</name>
<dbReference type="InterPro" id="IPR032675">
    <property type="entry name" value="LRR_dom_sf"/>
</dbReference>
<dbReference type="SUPFAM" id="SSF52047">
    <property type="entry name" value="RNI-like"/>
    <property type="match status" value="1"/>
</dbReference>
<dbReference type="Gene3D" id="3.80.10.10">
    <property type="entry name" value="Ribonuclease Inhibitor"/>
    <property type="match status" value="1"/>
</dbReference>
<dbReference type="InParanoid" id="A0A165C4T4"/>
<protein>
    <submittedName>
        <fullName evidence="1">Uncharacterized protein</fullName>
    </submittedName>
</protein>
<sequence length="347" mass="38590">MPAACAIDVLYVELLIDIMHLVDPGDIRTKFVLSRVCAHWRAVALTAPLLWAKIRVATAHDADALPVVLAHAGHVTSLVVSLEAKAMRTRRCPLVILAPLIPRIRCLRIRCSTSTFLPPLLGEELEFPALEQLHVDGPDAAILSGQWPVVDLRAPRLKRLYLSHVAIRPDGWTRLLSTSLRQIYVISCHGGHIGALSTIFAHCPTIQLVVIRQKTWDRSPMRLKYSALRGRAPPSLRHLTISGDEQSIPLAVNSDVDTSTVKRVHVNLREESTSTHDVLRGHVRHFVDELGGDVFSGVDRSRQSLKLRNGRGQSRSIKTLYMTGEALLGVYHDTELPGPFDLWDFSE</sequence>
<evidence type="ECO:0000313" key="1">
    <source>
        <dbReference type="EMBL" id="KZV81818.1"/>
    </source>
</evidence>
<dbReference type="OrthoDB" id="3221235at2759"/>
<evidence type="ECO:0000313" key="2">
    <source>
        <dbReference type="Proteomes" id="UP000077266"/>
    </source>
</evidence>
<gene>
    <name evidence="1" type="ORF">EXIGLDRAFT_844302</name>
</gene>
<dbReference type="SUPFAM" id="SSF81383">
    <property type="entry name" value="F-box domain"/>
    <property type="match status" value="1"/>
</dbReference>